<dbReference type="RefSeq" id="WP_382047304.1">
    <property type="nucleotide sequence ID" value="NZ_JBHSKJ010000017.1"/>
</dbReference>
<proteinExistence type="predicted"/>
<evidence type="ECO:0000313" key="3">
    <source>
        <dbReference type="Proteomes" id="UP001596222"/>
    </source>
</evidence>
<evidence type="ECO:0000256" key="1">
    <source>
        <dbReference type="SAM" id="MobiDB-lite"/>
    </source>
</evidence>
<feature type="region of interest" description="Disordered" evidence="1">
    <location>
        <begin position="1"/>
        <end position="37"/>
    </location>
</feature>
<accession>A0ABW0A891</accession>
<keyword evidence="3" id="KW-1185">Reference proteome</keyword>
<evidence type="ECO:0000313" key="2">
    <source>
        <dbReference type="EMBL" id="MFC5148262.1"/>
    </source>
</evidence>
<feature type="compositionally biased region" description="Pro residues" evidence="1">
    <location>
        <begin position="20"/>
        <end position="30"/>
    </location>
</feature>
<reference evidence="3" key="1">
    <citation type="journal article" date="2019" name="Int. J. Syst. Evol. Microbiol.">
        <title>The Global Catalogue of Microorganisms (GCM) 10K type strain sequencing project: providing services to taxonomists for standard genome sequencing and annotation.</title>
        <authorList>
            <consortium name="The Broad Institute Genomics Platform"/>
            <consortium name="The Broad Institute Genome Sequencing Center for Infectious Disease"/>
            <person name="Wu L."/>
            <person name="Ma J."/>
        </authorList>
    </citation>
    <scope>NUCLEOTIDE SEQUENCE [LARGE SCALE GENOMIC DNA]</scope>
    <source>
        <strain evidence="3">CGMCC 4.1641</strain>
    </source>
</reference>
<dbReference type="NCBIfam" id="NF033521">
    <property type="entry name" value="lasso_leader_L3"/>
    <property type="match status" value="1"/>
</dbReference>
<name>A0ABW0A891_9ACTN</name>
<sequence>MADLQAARSAAPGSDEPVYAPTPTPTPTPTREPVYEPPALVEVGNFSALTLGWFEGNVLEEGGEGLRWWR</sequence>
<organism evidence="2 3">
    <name type="scientific">Streptomyces aureoversilis</name>
    <dbReference type="NCBI Taxonomy" id="67277"/>
    <lineage>
        <taxon>Bacteria</taxon>
        <taxon>Bacillati</taxon>
        <taxon>Actinomycetota</taxon>
        <taxon>Actinomycetes</taxon>
        <taxon>Kitasatosporales</taxon>
        <taxon>Streptomycetaceae</taxon>
        <taxon>Streptomyces</taxon>
    </lineage>
</organism>
<dbReference type="Proteomes" id="UP001596222">
    <property type="component" value="Unassembled WGS sequence"/>
</dbReference>
<dbReference type="EMBL" id="JBHSKJ010000017">
    <property type="protein sequence ID" value="MFC5148262.1"/>
    <property type="molecule type" value="Genomic_DNA"/>
</dbReference>
<protein>
    <submittedName>
        <fullName evidence="2">Lasso RiPP family leader peptide-containing protein</fullName>
    </submittedName>
</protein>
<gene>
    <name evidence="2" type="ORF">ACFPP6_26685</name>
</gene>
<comment type="caution">
    <text evidence="2">The sequence shown here is derived from an EMBL/GenBank/DDBJ whole genome shotgun (WGS) entry which is preliminary data.</text>
</comment>